<reference evidence="1 2" key="1">
    <citation type="journal article" date="2022" name="Gigascience">
        <title>A chromosome-level genome assembly and annotation of the desert horned lizard, Phrynosoma platyrhinos, provides insight into chromosomal rearrangements among reptiles.</title>
        <authorList>
            <person name="Koochekian N."/>
            <person name="Ascanio A."/>
            <person name="Farleigh K."/>
            <person name="Card D.C."/>
            <person name="Schield D.R."/>
            <person name="Castoe T.A."/>
            <person name="Jezkova T."/>
        </authorList>
    </citation>
    <scope>NUCLEOTIDE SEQUENCE [LARGE SCALE GENOMIC DNA]</scope>
    <source>
        <strain evidence="1">NK-2021</strain>
    </source>
</reference>
<accession>A0ABQ7SMG3</accession>
<dbReference type="EMBL" id="JAIPUX010005289">
    <property type="protein sequence ID" value="KAH0618543.1"/>
    <property type="molecule type" value="Genomic_DNA"/>
</dbReference>
<keyword evidence="2" id="KW-1185">Reference proteome</keyword>
<sequence>MDIFSIIL</sequence>
<protein>
    <submittedName>
        <fullName evidence="1">Uncharacterized protein</fullName>
    </submittedName>
</protein>
<evidence type="ECO:0000313" key="1">
    <source>
        <dbReference type="EMBL" id="KAH0618543.1"/>
    </source>
</evidence>
<organism evidence="1 2">
    <name type="scientific">Phrynosoma platyrhinos</name>
    <name type="common">Desert horned lizard</name>
    <dbReference type="NCBI Taxonomy" id="52577"/>
    <lineage>
        <taxon>Eukaryota</taxon>
        <taxon>Metazoa</taxon>
        <taxon>Chordata</taxon>
        <taxon>Craniata</taxon>
        <taxon>Vertebrata</taxon>
        <taxon>Euteleostomi</taxon>
        <taxon>Lepidosauria</taxon>
        <taxon>Squamata</taxon>
        <taxon>Bifurcata</taxon>
        <taxon>Unidentata</taxon>
        <taxon>Episquamata</taxon>
        <taxon>Toxicofera</taxon>
        <taxon>Iguania</taxon>
        <taxon>Phrynosomatidae</taxon>
        <taxon>Phrynosomatinae</taxon>
        <taxon>Phrynosoma</taxon>
    </lineage>
</organism>
<proteinExistence type="predicted"/>
<gene>
    <name evidence="1" type="ORF">JD844_017856</name>
</gene>
<name>A0ABQ7SMG3_PHRPL</name>
<comment type="caution">
    <text evidence="1">The sequence shown here is derived from an EMBL/GenBank/DDBJ whole genome shotgun (WGS) entry which is preliminary data.</text>
</comment>
<dbReference type="Proteomes" id="UP000826234">
    <property type="component" value="Unassembled WGS sequence"/>
</dbReference>
<evidence type="ECO:0000313" key="2">
    <source>
        <dbReference type="Proteomes" id="UP000826234"/>
    </source>
</evidence>